<dbReference type="Pfam" id="PF13966">
    <property type="entry name" value="zf-RVT"/>
    <property type="match status" value="1"/>
</dbReference>
<organism evidence="2 3">
    <name type="scientific">Paspalum notatum var. saurae</name>
    <dbReference type="NCBI Taxonomy" id="547442"/>
    <lineage>
        <taxon>Eukaryota</taxon>
        <taxon>Viridiplantae</taxon>
        <taxon>Streptophyta</taxon>
        <taxon>Embryophyta</taxon>
        <taxon>Tracheophyta</taxon>
        <taxon>Spermatophyta</taxon>
        <taxon>Magnoliopsida</taxon>
        <taxon>Liliopsida</taxon>
        <taxon>Poales</taxon>
        <taxon>Poaceae</taxon>
        <taxon>PACMAD clade</taxon>
        <taxon>Panicoideae</taxon>
        <taxon>Andropogonodae</taxon>
        <taxon>Paspaleae</taxon>
        <taxon>Paspalinae</taxon>
        <taxon>Paspalum</taxon>
    </lineage>
</organism>
<feature type="domain" description="Reverse transcriptase zinc-binding" evidence="1">
    <location>
        <begin position="166"/>
        <end position="244"/>
    </location>
</feature>
<dbReference type="AlphaFoldDB" id="A0AAQ3WID8"/>
<feature type="non-terminal residue" evidence="2">
    <location>
        <position position="1"/>
    </location>
</feature>
<evidence type="ECO:0000259" key="1">
    <source>
        <dbReference type="Pfam" id="PF13966"/>
    </source>
</evidence>
<sequence>MMSFFPYLFRSRFFWQGDENKRKYRLAKWIILCQPRDQGGLGILDLNTKNIALLSKWLYKLLTSDGSTFGSSGMESWGLPLLVMPNEGKTRFSSLWNLSRKGRIPSKILEGRLAGWDLFKRPISRLLFGTNLINWLSLLSLSRIEGVELSQDQDTFRWNLTPNGRFSIKSLYAASMIRNIPNVNKELWKLKAPLKIKIFLWYLRKGVILTKDNLAKRNWQGSLTCASCHKDETITHLFFECRLA</sequence>
<name>A0AAQ3WID8_PASNO</name>
<accession>A0AAQ3WID8</accession>
<proteinExistence type="predicted"/>
<dbReference type="PANTHER" id="PTHR33116">
    <property type="entry name" value="REVERSE TRANSCRIPTASE ZINC-BINDING DOMAIN-CONTAINING PROTEIN-RELATED-RELATED"/>
    <property type="match status" value="1"/>
</dbReference>
<reference evidence="2 3" key="1">
    <citation type="submission" date="2024-02" db="EMBL/GenBank/DDBJ databases">
        <title>High-quality chromosome-scale genome assembly of Pensacola bahiagrass (Paspalum notatum Flugge var. saurae).</title>
        <authorList>
            <person name="Vega J.M."/>
            <person name="Podio M."/>
            <person name="Orjuela J."/>
            <person name="Siena L.A."/>
            <person name="Pessino S.C."/>
            <person name="Combes M.C."/>
            <person name="Mariac C."/>
            <person name="Albertini E."/>
            <person name="Pupilli F."/>
            <person name="Ortiz J.P.A."/>
            <person name="Leblanc O."/>
        </authorList>
    </citation>
    <scope>NUCLEOTIDE SEQUENCE [LARGE SCALE GENOMIC DNA]</scope>
    <source>
        <strain evidence="2">R1</strain>
        <tissue evidence="2">Leaf</tissue>
    </source>
</reference>
<keyword evidence="3" id="KW-1185">Reference proteome</keyword>
<evidence type="ECO:0000313" key="3">
    <source>
        <dbReference type="Proteomes" id="UP001341281"/>
    </source>
</evidence>
<protein>
    <recommendedName>
        <fullName evidence="1">Reverse transcriptase zinc-binding domain-containing protein</fullName>
    </recommendedName>
</protein>
<gene>
    <name evidence="2" type="ORF">U9M48_012634</name>
</gene>
<evidence type="ECO:0000313" key="2">
    <source>
        <dbReference type="EMBL" id="WVZ62946.1"/>
    </source>
</evidence>
<dbReference type="EMBL" id="CP144747">
    <property type="protein sequence ID" value="WVZ62946.1"/>
    <property type="molecule type" value="Genomic_DNA"/>
</dbReference>
<dbReference type="InterPro" id="IPR026960">
    <property type="entry name" value="RVT-Znf"/>
</dbReference>
<dbReference type="PANTHER" id="PTHR33116:SF87">
    <property type="entry name" value="OS01G0158850 PROTEIN"/>
    <property type="match status" value="1"/>
</dbReference>
<dbReference type="Proteomes" id="UP001341281">
    <property type="component" value="Chromosome 03"/>
</dbReference>